<evidence type="ECO:0000256" key="3">
    <source>
        <dbReference type="ARBA" id="ARBA00022989"/>
    </source>
</evidence>
<accession>A0ABP9B0Z0</accession>
<dbReference type="PANTHER" id="PTHR36985:SF1">
    <property type="entry name" value="TRANSLOCATION AND ASSEMBLY MODULE SUBUNIT TAMB"/>
    <property type="match status" value="1"/>
</dbReference>
<gene>
    <name evidence="7" type="ORF">GCM10023307_11870</name>
</gene>
<reference evidence="8" key="1">
    <citation type="journal article" date="2019" name="Int. J. Syst. Evol. Microbiol.">
        <title>The Global Catalogue of Microorganisms (GCM) 10K type strain sequencing project: providing services to taxonomists for standard genome sequencing and annotation.</title>
        <authorList>
            <consortium name="The Broad Institute Genomics Platform"/>
            <consortium name="The Broad Institute Genome Sequencing Center for Infectious Disease"/>
            <person name="Wu L."/>
            <person name="Ma J."/>
        </authorList>
    </citation>
    <scope>NUCLEOTIDE SEQUENCE [LARGE SCALE GENOMIC DNA]</scope>
    <source>
        <strain evidence="8">JCM 18204</strain>
    </source>
</reference>
<protein>
    <submittedName>
        <fullName evidence="7">Translocation/assembly module TamB domain-containing protein</fullName>
    </submittedName>
</protein>
<dbReference type="Proteomes" id="UP001499959">
    <property type="component" value="Unassembled WGS sequence"/>
</dbReference>
<evidence type="ECO:0000256" key="5">
    <source>
        <dbReference type="SAM" id="Phobius"/>
    </source>
</evidence>
<evidence type="ECO:0000256" key="2">
    <source>
        <dbReference type="ARBA" id="ARBA00022692"/>
    </source>
</evidence>
<dbReference type="RefSeq" id="WP_345302394.1">
    <property type="nucleotide sequence ID" value="NZ_BAABJE010000005.1"/>
</dbReference>
<evidence type="ECO:0000256" key="1">
    <source>
        <dbReference type="ARBA" id="ARBA00004167"/>
    </source>
</evidence>
<proteinExistence type="predicted"/>
<dbReference type="InterPro" id="IPR007452">
    <property type="entry name" value="TamB_C"/>
</dbReference>
<evidence type="ECO:0000259" key="6">
    <source>
        <dbReference type="Pfam" id="PF04357"/>
    </source>
</evidence>
<evidence type="ECO:0000313" key="8">
    <source>
        <dbReference type="Proteomes" id="UP001499959"/>
    </source>
</evidence>
<dbReference type="PANTHER" id="PTHR36985">
    <property type="entry name" value="TRANSLOCATION AND ASSEMBLY MODULE SUBUNIT TAMB"/>
    <property type="match status" value="1"/>
</dbReference>
<sequence length="1301" mass="138537">MRKDAETADQREARIAELRQRRLARARWLAIRSLLLMLALVVVAIALGYFLFNTFRGRDVLLRQIVSRLPDGTTLTWSRAEGPASGPMVLHDVEFVHRGCPDVGGKPVAWPGCATPLLNVFAAKRVELDPTLQPLLGRRLRLEALWIADATLTLPESDEPFELPRWPESLPAIAPPLALDAGSIAVDRLRVVQGGDTVIDVRALRGGLLAEDGRLHLERLQAATDRGRFALHGDYAPRDRYRMDLTASALLPAAAGNTPARLGLIARGDLRRLDVALAGRAPALLRARLRLDGEVRPRWTFAAKSDALTLSALLGNDDDEAAPYAFDLRAHGIGGAANLQGRVAQDGIEATILPSKLTVENQKLLLAPLSLELLGGTLSANGRADFTEPADARFDGRVIARQLRWQGDTADAVAVVGDGDFRLSGRLRAWIAEGDATLLRGRERAVVSLKAKGDDRSARIDTLRATMPSGRLDGRGSVTWAPSLGWQAEATLAGFDPGYLLPDWRGAVNGALRSSGETRRDGGLDVRVDADRLGGRLRGRALGGRANVLARLPARADGRTDYSGEVALTLGASRVDAKGRVADTLDIDANLAPLQLNDLLPTAQGVLRGTLRLTGPRTQPDIAVDLAGQSLAHEDWTADALRVRGRLPWHAGAAGALAIDGEQVEAGLAFARLHLDARGAVENLRVEGDADTDIGRIELAGDVAKRGAQWAGTLAALRLAPTTGPAWALRAPAAFAATPSPAGLRLRIASSCFATVSANAAGELCADIDWPTRADVRGEALPLALVAPYLPERERDQVWHLRGAVDLDAQVRPRAGSWAGTARLRSAEGGLSIDTRGRREILAYRDLTLDARFDPQRLEADLASALTPDGRVAARIATGWDAYAPLQGTIDIDTRELTWLELFSPDIVDPQGRLSGRIALAGTRAQPALGGQARLSDFRAEFPALALVLREGDVRMDAQSDGSARIVGSVRSGDGTLRVDGTLGWQDDDTPLRLALRGENVLVSDTRELRAVVDPDVEVRYAAGQPIAVTGRVRIPSAKIDLEGLDAGVSASEDVVVLDPANPERSGSAPLDLDLTLAMGDDVRLSGFGLQGTLGGSVRMRARPGRETVATGSLDVDGRYTAYGQKLQITRGRLLWSNSAFGDPVIDIRAEREVGDVTAGIDVTGRASAPVAQVWSNPATSESEALAYLALGRPLSSASADENRQLSGAAAALSAGNLLASQLGAKIGLDDAGVSESRALGGSVVGIGKYLSPRLYVSYGVSLLGTGQVITLKYLLRKGFDIEIESSTVENRGSVNWRKEK</sequence>
<name>A0ABP9B0Z0_9GAMM</name>
<evidence type="ECO:0000313" key="7">
    <source>
        <dbReference type="EMBL" id="GAA4788432.1"/>
    </source>
</evidence>
<keyword evidence="8" id="KW-1185">Reference proteome</keyword>
<dbReference type="EMBL" id="BAABJE010000005">
    <property type="protein sequence ID" value="GAA4788432.1"/>
    <property type="molecule type" value="Genomic_DNA"/>
</dbReference>
<comment type="subcellular location">
    <subcellularLocation>
        <location evidence="1">Membrane</location>
        <topology evidence="1">Single-pass membrane protein</topology>
    </subcellularLocation>
</comment>
<feature type="transmembrane region" description="Helical" evidence="5">
    <location>
        <begin position="29"/>
        <end position="52"/>
    </location>
</feature>
<keyword evidence="4 5" id="KW-0472">Membrane</keyword>
<dbReference type="Pfam" id="PF04357">
    <property type="entry name" value="TamB"/>
    <property type="match status" value="1"/>
</dbReference>
<feature type="domain" description="Translocation and assembly module TamB C-terminal" evidence="6">
    <location>
        <begin position="972"/>
        <end position="1300"/>
    </location>
</feature>
<keyword evidence="3 5" id="KW-1133">Transmembrane helix</keyword>
<evidence type="ECO:0000256" key="4">
    <source>
        <dbReference type="ARBA" id="ARBA00023136"/>
    </source>
</evidence>
<organism evidence="7 8">
    <name type="scientific">Lysobacter hankyongensis</name>
    <dbReference type="NCBI Taxonomy" id="1176535"/>
    <lineage>
        <taxon>Bacteria</taxon>
        <taxon>Pseudomonadati</taxon>
        <taxon>Pseudomonadota</taxon>
        <taxon>Gammaproteobacteria</taxon>
        <taxon>Lysobacterales</taxon>
        <taxon>Lysobacteraceae</taxon>
        <taxon>Lysobacter</taxon>
    </lineage>
</organism>
<keyword evidence="2 5" id="KW-0812">Transmembrane</keyword>
<comment type="caution">
    <text evidence="7">The sequence shown here is derived from an EMBL/GenBank/DDBJ whole genome shotgun (WGS) entry which is preliminary data.</text>
</comment>